<dbReference type="Pfam" id="PF13359">
    <property type="entry name" value="DDE_Tnp_4"/>
    <property type="match status" value="1"/>
</dbReference>
<evidence type="ECO:0000256" key="3">
    <source>
        <dbReference type="ARBA" id="ARBA00006958"/>
    </source>
</evidence>
<reference evidence="9 10" key="1">
    <citation type="submission" date="2023-11" db="EMBL/GenBank/DDBJ databases">
        <authorList>
            <person name="Hedman E."/>
            <person name="Englund M."/>
            <person name="Stromberg M."/>
            <person name="Nyberg Akerstrom W."/>
            <person name="Nylinder S."/>
            <person name="Jareborg N."/>
            <person name="Kallberg Y."/>
            <person name="Kronander E."/>
        </authorList>
    </citation>
    <scope>NUCLEOTIDE SEQUENCE [LARGE SCALE GENOMIC DNA]</scope>
</reference>
<keyword evidence="4" id="KW-0540">Nuclease</keyword>
<evidence type="ECO:0000256" key="7">
    <source>
        <dbReference type="ARBA" id="ARBA00023242"/>
    </source>
</evidence>
<feature type="domain" description="DDE Tnp4" evidence="8">
    <location>
        <begin position="172"/>
        <end position="338"/>
    </location>
</feature>
<dbReference type="AlphaFoldDB" id="A0AAV1L731"/>
<evidence type="ECO:0000256" key="1">
    <source>
        <dbReference type="ARBA" id="ARBA00001968"/>
    </source>
</evidence>
<comment type="cofactor">
    <cofactor evidence="1">
        <name>a divalent metal cation</name>
        <dbReference type="ChEBI" id="CHEBI:60240"/>
    </cofactor>
</comment>
<dbReference type="PANTHER" id="PTHR22930">
    <property type="match status" value="1"/>
</dbReference>
<accession>A0AAV1L731</accession>
<evidence type="ECO:0000256" key="2">
    <source>
        <dbReference type="ARBA" id="ARBA00004123"/>
    </source>
</evidence>
<dbReference type="InterPro" id="IPR027806">
    <property type="entry name" value="HARBI1_dom"/>
</dbReference>
<protein>
    <recommendedName>
        <fullName evidence="8">DDE Tnp4 domain-containing protein</fullName>
    </recommendedName>
</protein>
<comment type="caution">
    <text evidence="9">The sequence shown here is derived from an EMBL/GenBank/DDBJ whole genome shotgun (WGS) entry which is preliminary data.</text>
</comment>
<gene>
    <name evidence="9" type="ORF">PARMNEM_LOCUS11390</name>
</gene>
<dbReference type="Proteomes" id="UP001314205">
    <property type="component" value="Unassembled WGS sequence"/>
</dbReference>
<dbReference type="GO" id="GO:0016787">
    <property type="term" value="F:hydrolase activity"/>
    <property type="evidence" value="ECO:0007669"/>
    <property type="project" value="UniProtKB-KW"/>
</dbReference>
<organism evidence="9 10">
    <name type="scientific">Parnassius mnemosyne</name>
    <name type="common">clouded apollo</name>
    <dbReference type="NCBI Taxonomy" id="213953"/>
    <lineage>
        <taxon>Eukaryota</taxon>
        <taxon>Metazoa</taxon>
        <taxon>Ecdysozoa</taxon>
        <taxon>Arthropoda</taxon>
        <taxon>Hexapoda</taxon>
        <taxon>Insecta</taxon>
        <taxon>Pterygota</taxon>
        <taxon>Neoptera</taxon>
        <taxon>Endopterygota</taxon>
        <taxon>Lepidoptera</taxon>
        <taxon>Glossata</taxon>
        <taxon>Ditrysia</taxon>
        <taxon>Papilionoidea</taxon>
        <taxon>Papilionidae</taxon>
        <taxon>Parnassiinae</taxon>
        <taxon>Parnassini</taxon>
        <taxon>Parnassius</taxon>
        <taxon>Driopa</taxon>
    </lineage>
</organism>
<proteinExistence type="inferred from homology"/>
<keyword evidence="7" id="KW-0539">Nucleus</keyword>
<keyword evidence="5" id="KW-0479">Metal-binding</keyword>
<dbReference type="GO" id="GO:0046872">
    <property type="term" value="F:metal ion binding"/>
    <property type="evidence" value="ECO:0007669"/>
    <property type="project" value="UniProtKB-KW"/>
</dbReference>
<name>A0AAV1L731_9NEOP</name>
<evidence type="ECO:0000256" key="6">
    <source>
        <dbReference type="ARBA" id="ARBA00022801"/>
    </source>
</evidence>
<evidence type="ECO:0000256" key="4">
    <source>
        <dbReference type="ARBA" id="ARBA00022722"/>
    </source>
</evidence>
<dbReference type="InterPro" id="IPR045249">
    <property type="entry name" value="HARBI1-like"/>
</dbReference>
<keyword evidence="6" id="KW-0378">Hydrolase</keyword>
<evidence type="ECO:0000313" key="9">
    <source>
        <dbReference type="EMBL" id="CAK1591113.1"/>
    </source>
</evidence>
<dbReference type="GO" id="GO:0004518">
    <property type="term" value="F:nuclease activity"/>
    <property type="evidence" value="ECO:0007669"/>
    <property type="project" value="UniProtKB-KW"/>
</dbReference>
<sequence length="394" mass="45592">MALYRDAQFLLSGNIALKIANDIEKRKRRQHKILYRSRNLRGEFFNLYFDVRNNEEYFYDYLSMSKETFDYICNGIRSDCNHRVTNFKKPISVEERLVLTIRYLTTGTPFRKLGVPFRISKTAIASIVMEVCSAIWNNFNEIHMKFPSIEDFKEIANSFSNKNKFPHCCGNLDGKHIRVVKPQLSGSMYFNYKNYYSIVLLAVSDSDNTFRIIDVGAYGKDSDGGVLSNSKFFQELNSGNIQLPPEERLPNSDIVAPYVFLGDEAFPLKTFIMRPYPRTQATGNADKSRFNFKLSTTRVGIEYTFGMVASKFRIFLKSIETSVDNSIKIVKAVCLLHNIIIHRDKREPELSVTNNQLNNNFGRLPRNRVNNRATITAINSRELFTTYFFNRNDS</sequence>
<dbReference type="EMBL" id="CAVLGL010000086">
    <property type="protein sequence ID" value="CAK1591113.1"/>
    <property type="molecule type" value="Genomic_DNA"/>
</dbReference>
<evidence type="ECO:0000256" key="5">
    <source>
        <dbReference type="ARBA" id="ARBA00022723"/>
    </source>
</evidence>
<comment type="subcellular location">
    <subcellularLocation>
        <location evidence="2">Nucleus</location>
    </subcellularLocation>
</comment>
<evidence type="ECO:0000313" key="10">
    <source>
        <dbReference type="Proteomes" id="UP001314205"/>
    </source>
</evidence>
<comment type="similarity">
    <text evidence="3">Belongs to the HARBI1 family.</text>
</comment>
<evidence type="ECO:0000259" key="8">
    <source>
        <dbReference type="Pfam" id="PF13359"/>
    </source>
</evidence>
<dbReference type="PANTHER" id="PTHR22930:SF269">
    <property type="entry name" value="NUCLEASE HARBI1-LIKE PROTEIN"/>
    <property type="match status" value="1"/>
</dbReference>
<dbReference type="GO" id="GO:0005634">
    <property type="term" value="C:nucleus"/>
    <property type="evidence" value="ECO:0007669"/>
    <property type="project" value="UniProtKB-SubCell"/>
</dbReference>
<keyword evidence="10" id="KW-1185">Reference proteome</keyword>